<dbReference type="Gene3D" id="2.60.120.10">
    <property type="entry name" value="Jelly Rolls"/>
    <property type="match status" value="1"/>
</dbReference>
<keyword evidence="8 12" id="KW-0560">Oxidoreductase</keyword>
<evidence type="ECO:0000256" key="10">
    <source>
        <dbReference type="ARBA" id="ARBA00023167"/>
    </source>
</evidence>
<comment type="cofactor">
    <cofactor evidence="12">
        <name>Fe(2+)</name>
        <dbReference type="ChEBI" id="CHEBI:29033"/>
    </cofactor>
    <cofactor evidence="12">
        <name>Ni(2+)</name>
        <dbReference type="ChEBI" id="CHEBI:49786"/>
    </cofactor>
    <text evidence="12">Binds either 1 Fe or Ni cation per monomer. Iron-binding promotes an acireductone dioxygenase reaction producing 2-keto-4-methylthiobutyrate, while nickel-binding promotes an acireductone dioxygenase reaction producing 3-(methylsulfanyl)propanoate.</text>
</comment>
<reference evidence="15" key="1">
    <citation type="submission" date="2022-05" db="EMBL/GenBank/DDBJ databases">
        <title>The Musa troglodytarum L. genome provides insights into the mechanism of non-climacteric behaviour and enrichment of carotenoids.</title>
        <authorList>
            <person name="Wang J."/>
        </authorList>
    </citation>
    <scope>NUCLEOTIDE SEQUENCE</scope>
    <source>
        <tissue evidence="15">Leaf</tissue>
    </source>
</reference>
<feature type="region of interest" description="Disordered" evidence="13">
    <location>
        <begin position="105"/>
        <end position="166"/>
    </location>
</feature>
<dbReference type="EC" id="1.13.11.54" evidence="12"/>
<proteinExistence type="inferred from homology"/>
<keyword evidence="5 12" id="KW-0028">Amino-acid biosynthesis</keyword>
<evidence type="ECO:0000256" key="3">
    <source>
        <dbReference type="ARBA" id="ARBA00022490"/>
    </source>
</evidence>
<protein>
    <recommendedName>
        <fullName evidence="12">Acireductone dioxygenase</fullName>
    </recommendedName>
    <alternativeName>
        <fullName evidence="12">Acireductone dioxygenase (Fe(2+)-requiring)</fullName>
        <shortName evidence="12">ARD'</shortName>
        <shortName evidence="12">Fe-ARD</shortName>
        <ecNumber evidence="12">1.13.11.54</ecNumber>
    </alternativeName>
    <alternativeName>
        <fullName evidence="12">Acireductone dioxygenase (Ni(2+)-requiring)</fullName>
        <shortName evidence="12">ARD</shortName>
        <shortName evidence="12">Ni-ARD</shortName>
        <ecNumber evidence="12">1.13.11.53</ecNumber>
    </alternativeName>
</protein>
<dbReference type="GO" id="GO:0010309">
    <property type="term" value="F:acireductone dioxygenase [iron(II)-requiring] activity"/>
    <property type="evidence" value="ECO:0007669"/>
    <property type="project" value="UniProtKB-UniRule"/>
</dbReference>
<feature type="binding site" evidence="12">
    <location>
        <position position="430"/>
    </location>
    <ligand>
        <name>Ni(2+)</name>
        <dbReference type="ChEBI" id="CHEBI:49786"/>
        <note>for nickel-dependent acireductone dioxygenase activity</note>
    </ligand>
</feature>
<name>A0A9E7FB41_9LILI</name>
<dbReference type="AlphaFoldDB" id="A0A9E7FB41"/>
<dbReference type="EMBL" id="CP097504">
    <property type="protein sequence ID" value="URD90942.1"/>
    <property type="molecule type" value="Genomic_DNA"/>
</dbReference>
<organism evidence="15 16">
    <name type="scientific">Musa troglodytarum</name>
    <name type="common">fe'i banana</name>
    <dbReference type="NCBI Taxonomy" id="320322"/>
    <lineage>
        <taxon>Eukaryota</taxon>
        <taxon>Viridiplantae</taxon>
        <taxon>Streptophyta</taxon>
        <taxon>Embryophyta</taxon>
        <taxon>Tracheophyta</taxon>
        <taxon>Spermatophyta</taxon>
        <taxon>Magnoliopsida</taxon>
        <taxon>Liliopsida</taxon>
        <taxon>Zingiberales</taxon>
        <taxon>Musaceae</taxon>
        <taxon>Musa</taxon>
    </lineage>
</organism>
<evidence type="ECO:0000256" key="1">
    <source>
        <dbReference type="ARBA" id="ARBA00000428"/>
    </source>
</evidence>
<dbReference type="HAMAP" id="MF_03154">
    <property type="entry name" value="Salvage_MtnD_euk"/>
    <property type="match status" value="1"/>
</dbReference>
<evidence type="ECO:0000313" key="16">
    <source>
        <dbReference type="Proteomes" id="UP001055439"/>
    </source>
</evidence>
<feature type="binding site" evidence="12">
    <location>
        <position position="426"/>
    </location>
    <ligand>
        <name>Ni(2+)</name>
        <dbReference type="ChEBI" id="CHEBI:49786"/>
        <note>for nickel-dependent acireductone dioxygenase activity</note>
    </ligand>
</feature>
<dbReference type="GO" id="GO:0005737">
    <property type="term" value="C:cytoplasm"/>
    <property type="evidence" value="ECO:0007669"/>
    <property type="project" value="UniProtKB-SubCell"/>
</dbReference>
<comment type="catalytic activity">
    <reaction evidence="1 12">
        <text>1,2-dihydroxy-5-(methylsulfanyl)pent-1-en-3-one + O2 = 4-methylsulfanyl-2-oxobutanoate + formate + 2 H(+)</text>
        <dbReference type="Rhea" id="RHEA:24504"/>
        <dbReference type="ChEBI" id="CHEBI:15378"/>
        <dbReference type="ChEBI" id="CHEBI:15379"/>
        <dbReference type="ChEBI" id="CHEBI:15740"/>
        <dbReference type="ChEBI" id="CHEBI:16723"/>
        <dbReference type="ChEBI" id="CHEBI:49252"/>
        <dbReference type="EC" id="1.13.11.54"/>
    </reaction>
</comment>
<dbReference type="GO" id="GO:0005634">
    <property type="term" value="C:nucleus"/>
    <property type="evidence" value="ECO:0007669"/>
    <property type="project" value="UniProtKB-SubCell"/>
</dbReference>
<evidence type="ECO:0000256" key="5">
    <source>
        <dbReference type="ARBA" id="ARBA00022605"/>
    </source>
</evidence>
<dbReference type="GO" id="GO:0005506">
    <property type="term" value="F:iron ion binding"/>
    <property type="evidence" value="ECO:0007669"/>
    <property type="project" value="UniProtKB-UniRule"/>
</dbReference>
<keyword evidence="3 12" id="KW-0963">Cytoplasm</keyword>
<dbReference type="PROSITE" id="PS51320">
    <property type="entry name" value="TIFY"/>
    <property type="match status" value="1"/>
</dbReference>
<dbReference type="GO" id="GO:0010308">
    <property type="term" value="F:acireductone dioxygenase (Ni2+-requiring) activity"/>
    <property type="evidence" value="ECO:0007669"/>
    <property type="project" value="UniProtKB-UniRule"/>
</dbReference>
<keyword evidence="11 12" id="KW-0539">Nucleus</keyword>
<feature type="binding site" evidence="12">
    <location>
        <position position="424"/>
    </location>
    <ligand>
        <name>Ni(2+)</name>
        <dbReference type="ChEBI" id="CHEBI:49786"/>
        <note>for nickel-dependent acireductone dioxygenase activity</note>
    </ligand>
</feature>
<gene>
    <name evidence="15" type="ORF">MUK42_27807</name>
</gene>
<comment type="similarity">
    <text evidence="12">Belongs to the acireductone dioxygenase (ARD) family.</text>
</comment>
<keyword evidence="10 12" id="KW-0486">Methionine biosynthesis</keyword>
<comment type="subcellular location">
    <subcellularLocation>
        <location evidence="2">Cell membrane</location>
        <topology evidence="2">Peripheral membrane protein</topology>
        <orientation evidence="2">Cytoplasmic side</orientation>
    </subcellularLocation>
    <subcellularLocation>
        <location evidence="12">Cytoplasm</location>
    </subcellularLocation>
    <subcellularLocation>
        <location evidence="12">Nucleus</location>
    </subcellularLocation>
</comment>
<keyword evidence="6 12" id="KW-0479">Metal-binding</keyword>
<dbReference type="InterPro" id="IPR027496">
    <property type="entry name" value="ARD_euk"/>
</dbReference>
<dbReference type="CDD" id="cd02232">
    <property type="entry name" value="cupin_ARD"/>
    <property type="match status" value="1"/>
</dbReference>
<dbReference type="EC" id="1.13.11.53" evidence="12"/>
<evidence type="ECO:0000256" key="11">
    <source>
        <dbReference type="ARBA" id="ARBA00023242"/>
    </source>
</evidence>
<dbReference type="GO" id="GO:0016151">
    <property type="term" value="F:nickel cation binding"/>
    <property type="evidence" value="ECO:0007669"/>
    <property type="project" value="UniProtKB-UniRule"/>
</dbReference>
<evidence type="ECO:0000256" key="4">
    <source>
        <dbReference type="ARBA" id="ARBA00022596"/>
    </source>
</evidence>
<feature type="binding site" evidence="12">
    <location>
        <position position="424"/>
    </location>
    <ligand>
        <name>Fe(2+)</name>
        <dbReference type="ChEBI" id="CHEBI:29033"/>
        <note>for iron-dependent acireductone dioxygenase activity</note>
    </ligand>
</feature>
<comment type="catalytic activity">
    <reaction evidence="12">
        <text>1,2-dihydroxy-5-(methylsulfanyl)pent-1-en-3-one + O2 = 3-(methylsulfanyl)propanoate + CO + formate + 2 H(+)</text>
        <dbReference type="Rhea" id="RHEA:14161"/>
        <dbReference type="ChEBI" id="CHEBI:15378"/>
        <dbReference type="ChEBI" id="CHEBI:15379"/>
        <dbReference type="ChEBI" id="CHEBI:15740"/>
        <dbReference type="ChEBI" id="CHEBI:17245"/>
        <dbReference type="ChEBI" id="CHEBI:49016"/>
        <dbReference type="ChEBI" id="CHEBI:49252"/>
        <dbReference type="EC" id="1.13.11.53"/>
    </reaction>
</comment>
<sequence>MNPGETTPPSPLDKPLAELTEEDIAQLTREDCRRFLKAKGQSPLFPSSIALSTMLLIWRWGINGGLDGNLAGMRRPSWNKSQAIQQVISLKALLEGRPGCDDCPAGGGILQKLLTPSPSEPLSPPQESPPPAPKVGGSGSQPLAKEPSPYRRMNPIPPPYSAGNPTCQTPIAGADLPHPPEKRCPSPRLTAEVPVGQMTIFYDGMVNVYDGVSADQARSIMELAASPVCFDDPTGSFSPARPPAFRFPPGLPRPAPVPAAPPFVGTFPISPAGTMIHRVADGLEDRRVPRETEPGLLNEFVLKRLPSVTETLGLNKQKSIIAEILGEKERQDGKEEVLQAWYMDDSEEDQRLPHHREPKEFVSLGKLKELGIVSWCLNPDDYENDGDLKNIREARGYSYMDICDVCPEKLPNYEAKLKSFFEEHLHTDEEIRYCLEGSGYFDVRDKSDRWIRIAVKKGGMIVLPAGIYHRFTLDTNNYIKAMRLFVGEPVWTPFNRPHDDLPARKAYLETFVQNEPGGPAVEAR</sequence>
<feature type="domain" description="Tify" evidence="14">
    <location>
        <begin position="191"/>
        <end position="226"/>
    </location>
</feature>
<evidence type="ECO:0000256" key="12">
    <source>
        <dbReference type="HAMAP-Rule" id="MF_03154"/>
    </source>
</evidence>
<dbReference type="Pfam" id="PF03079">
    <property type="entry name" value="ARD"/>
    <property type="match status" value="1"/>
</dbReference>
<evidence type="ECO:0000256" key="2">
    <source>
        <dbReference type="ARBA" id="ARBA00004413"/>
    </source>
</evidence>
<feature type="binding site" evidence="12">
    <location>
        <position position="426"/>
    </location>
    <ligand>
        <name>Fe(2+)</name>
        <dbReference type="ChEBI" id="CHEBI:29033"/>
        <note>for iron-dependent acireductone dioxygenase activity</note>
    </ligand>
</feature>
<feature type="binding site" evidence="12">
    <location>
        <position position="469"/>
    </location>
    <ligand>
        <name>Fe(2+)</name>
        <dbReference type="ChEBI" id="CHEBI:29033"/>
        <note>for iron-dependent acireductone dioxygenase activity</note>
    </ligand>
</feature>
<evidence type="ECO:0000313" key="15">
    <source>
        <dbReference type="EMBL" id="URD90942.1"/>
    </source>
</evidence>
<dbReference type="InterPro" id="IPR011051">
    <property type="entry name" value="RmlC_Cupin_sf"/>
</dbReference>
<feature type="compositionally biased region" description="Pro residues" evidence="13">
    <location>
        <begin position="118"/>
        <end position="133"/>
    </location>
</feature>
<evidence type="ECO:0000259" key="14">
    <source>
        <dbReference type="PROSITE" id="PS51320"/>
    </source>
</evidence>
<accession>A0A9E7FB41</accession>
<dbReference type="SUPFAM" id="SSF51182">
    <property type="entry name" value="RmlC-like cupins"/>
    <property type="match status" value="1"/>
</dbReference>
<dbReference type="InterPro" id="IPR010399">
    <property type="entry name" value="Tify_dom"/>
</dbReference>
<keyword evidence="7 12" id="KW-0223">Dioxygenase</keyword>
<dbReference type="InterPro" id="IPR004313">
    <property type="entry name" value="ARD"/>
</dbReference>
<keyword evidence="4 12" id="KW-0533">Nickel</keyword>
<comment type="function">
    <text evidence="12">Catalyzes 2 different reactions between oxygen and the acireductone 1,2-dihydroxy-3-keto-5-methylthiopentene (DHK-MTPene) depending upon the metal bound in the active site. Fe-containing acireductone dioxygenase (Fe-ARD) produces formate and 2-keto-4-methylthiobutyrate (KMTB), the alpha-ketoacid precursor of methionine in the methionine recycle pathway. Ni-containing acireductone dioxygenase (Ni-ARD) produces methylthiopropionate, carbon monoxide and formate, and does not lie on the methionine recycle pathway.</text>
</comment>
<dbReference type="InterPro" id="IPR014710">
    <property type="entry name" value="RmlC-like_jellyroll"/>
</dbReference>
<evidence type="ECO:0000256" key="8">
    <source>
        <dbReference type="ARBA" id="ARBA00023002"/>
    </source>
</evidence>
<evidence type="ECO:0000256" key="7">
    <source>
        <dbReference type="ARBA" id="ARBA00022964"/>
    </source>
</evidence>
<dbReference type="Proteomes" id="UP001055439">
    <property type="component" value="Chromosome 2"/>
</dbReference>
<comment type="pathway">
    <text evidence="12">Amino-acid biosynthesis; L-methionine biosynthesis via salvage pathway; L-methionine from S-methyl-5-thio-alpha-D-ribose 1-phosphate: step 5/6.</text>
</comment>
<evidence type="ECO:0000256" key="9">
    <source>
        <dbReference type="ARBA" id="ARBA00023004"/>
    </source>
</evidence>
<dbReference type="Pfam" id="PF06200">
    <property type="entry name" value="tify"/>
    <property type="match status" value="1"/>
</dbReference>
<dbReference type="OrthoDB" id="1934352at2759"/>
<dbReference type="PANTHER" id="PTHR23418:SF0">
    <property type="entry name" value="ACIREDUCTONE DIOXYGENASE"/>
    <property type="match status" value="1"/>
</dbReference>
<evidence type="ECO:0000256" key="13">
    <source>
        <dbReference type="SAM" id="MobiDB-lite"/>
    </source>
</evidence>
<dbReference type="GO" id="GO:0005886">
    <property type="term" value="C:plasma membrane"/>
    <property type="evidence" value="ECO:0007669"/>
    <property type="project" value="UniProtKB-SubCell"/>
</dbReference>
<feature type="binding site" evidence="12">
    <location>
        <position position="469"/>
    </location>
    <ligand>
        <name>Ni(2+)</name>
        <dbReference type="ChEBI" id="CHEBI:49786"/>
        <note>for nickel-dependent acireductone dioxygenase activity</note>
    </ligand>
</feature>
<dbReference type="SMART" id="SM00979">
    <property type="entry name" value="TIFY"/>
    <property type="match status" value="1"/>
</dbReference>
<evidence type="ECO:0000256" key="6">
    <source>
        <dbReference type="ARBA" id="ARBA00022723"/>
    </source>
</evidence>
<dbReference type="FunFam" id="2.60.120.10:FF:000031">
    <property type="entry name" value="1,2-dihydroxy-3-keto-5-methylthiopentene dioxygenase"/>
    <property type="match status" value="1"/>
</dbReference>
<keyword evidence="16" id="KW-1185">Reference proteome</keyword>
<keyword evidence="9 12" id="KW-0408">Iron</keyword>
<feature type="binding site" evidence="12">
    <location>
        <position position="430"/>
    </location>
    <ligand>
        <name>Fe(2+)</name>
        <dbReference type="ChEBI" id="CHEBI:29033"/>
        <note>for iron-dependent acireductone dioxygenase activity</note>
    </ligand>
</feature>
<dbReference type="GO" id="GO:0019509">
    <property type="term" value="P:L-methionine salvage from methylthioadenosine"/>
    <property type="evidence" value="ECO:0007669"/>
    <property type="project" value="UniProtKB-UniRule"/>
</dbReference>
<dbReference type="PANTHER" id="PTHR23418">
    <property type="entry name" value="ACIREDUCTONE DIOXYGENASE"/>
    <property type="match status" value="1"/>
</dbReference>